<organism evidence="2 3">
    <name type="scientific">Actinomadura gamaensis</name>
    <dbReference type="NCBI Taxonomy" id="1763541"/>
    <lineage>
        <taxon>Bacteria</taxon>
        <taxon>Bacillati</taxon>
        <taxon>Actinomycetota</taxon>
        <taxon>Actinomycetes</taxon>
        <taxon>Streptosporangiales</taxon>
        <taxon>Thermomonosporaceae</taxon>
        <taxon>Actinomadura</taxon>
    </lineage>
</organism>
<keyword evidence="1" id="KW-0472">Membrane</keyword>
<evidence type="ECO:0000313" key="2">
    <source>
        <dbReference type="EMBL" id="MFC4909803.1"/>
    </source>
</evidence>
<keyword evidence="1" id="KW-0812">Transmembrane</keyword>
<proteinExistence type="predicted"/>
<dbReference type="EMBL" id="JBHSIT010000006">
    <property type="protein sequence ID" value="MFC4909803.1"/>
    <property type="molecule type" value="Genomic_DNA"/>
</dbReference>
<keyword evidence="1" id="KW-1133">Transmembrane helix</keyword>
<reference evidence="3" key="1">
    <citation type="journal article" date="2019" name="Int. J. Syst. Evol. Microbiol.">
        <title>The Global Catalogue of Microorganisms (GCM) 10K type strain sequencing project: providing services to taxonomists for standard genome sequencing and annotation.</title>
        <authorList>
            <consortium name="The Broad Institute Genomics Platform"/>
            <consortium name="The Broad Institute Genome Sequencing Center for Infectious Disease"/>
            <person name="Wu L."/>
            <person name="Ma J."/>
        </authorList>
    </citation>
    <scope>NUCLEOTIDE SEQUENCE [LARGE SCALE GENOMIC DNA]</scope>
    <source>
        <strain evidence="3">KLKA75</strain>
    </source>
</reference>
<feature type="transmembrane region" description="Helical" evidence="1">
    <location>
        <begin position="6"/>
        <end position="34"/>
    </location>
</feature>
<accession>A0ABV9U2S1</accession>
<evidence type="ECO:0000313" key="3">
    <source>
        <dbReference type="Proteomes" id="UP001595872"/>
    </source>
</evidence>
<evidence type="ECO:0000256" key="1">
    <source>
        <dbReference type="SAM" id="Phobius"/>
    </source>
</evidence>
<gene>
    <name evidence="2" type="ORF">ACFPCY_20960</name>
</gene>
<dbReference type="RefSeq" id="WP_378257609.1">
    <property type="nucleotide sequence ID" value="NZ_JBHSIT010000006.1"/>
</dbReference>
<dbReference type="Proteomes" id="UP001595872">
    <property type="component" value="Unassembled WGS sequence"/>
</dbReference>
<keyword evidence="3" id="KW-1185">Reference proteome</keyword>
<name>A0ABV9U2S1_9ACTN</name>
<protein>
    <submittedName>
        <fullName evidence="2">Uncharacterized protein</fullName>
    </submittedName>
</protein>
<comment type="caution">
    <text evidence="2">The sequence shown here is derived from an EMBL/GenBank/DDBJ whole genome shotgun (WGS) entry which is preliminary data.</text>
</comment>
<sequence length="92" mass="9960">MSGEIIAFLLLRLAIVAGGVVLLTVLAIILLVMLKRHGRLDRARSFAEPVVRGWAERQPTDGSGALRRAAMREALDRLDRKEGGGRSRSGPA</sequence>